<dbReference type="Proteomes" id="UP001595925">
    <property type="component" value="Unassembled WGS sequence"/>
</dbReference>
<comment type="caution">
    <text evidence="2">The sequence shown here is derived from an EMBL/GenBank/DDBJ whole genome shotgun (WGS) entry which is preliminary data.</text>
</comment>
<dbReference type="AlphaFoldDB" id="A0ABD5QEX1"/>
<dbReference type="EMBL" id="JBHSJG010000036">
    <property type="protein sequence ID" value="MFC4988272.1"/>
    <property type="molecule type" value="Genomic_DNA"/>
</dbReference>
<sequence length="161" mass="16141">MVDVVAVVAVALLVGAVVGTVVPMVPGGALSLAGLLLYWWGSGFTEPGLLALAVLSVLAVTTVLVDLFAGASAARYGGASWTTTVAAVVVSIVLFLITGPIGLLVGLFGTVFALEFVLGGDVRESSRSAAYATVGVLASTAIQVLLTATVFLGFVLSVFVL</sequence>
<reference evidence="2 3" key="1">
    <citation type="journal article" date="2019" name="Int. J. Syst. Evol. Microbiol.">
        <title>The Global Catalogue of Microorganisms (GCM) 10K type strain sequencing project: providing services to taxonomists for standard genome sequencing and annotation.</title>
        <authorList>
            <consortium name="The Broad Institute Genomics Platform"/>
            <consortium name="The Broad Institute Genome Sequencing Center for Infectious Disease"/>
            <person name="Wu L."/>
            <person name="Ma J."/>
        </authorList>
    </citation>
    <scope>NUCLEOTIDE SEQUENCE [LARGE SCALE GENOMIC DNA]</scope>
    <source>
        <strain evidence="2 3">CGMCC 1.15824</strain>
    </source>
</reference>
<accession>A0ABD5QEX1</accession>
<dbReference type="RefSeq" id="WP_224827119.1">
    <property type="nucleotide sequence ID" value="NZ_JAIVEF010000001.1"/>
</dbReference>
<gene>
    <name evidence="2" type="ORF">ACFPFO_10985</name>
</gene>
<keyword evidence="1" id="KW-0812">Transmembrane</keyword>
<feature type="transmembrane region" description="Helical" evidence="1">
    <location>
        <begin position="134"/>
        <end position="160"/>
    </location>
</feature>
<evidence type="ECO:0000313" key="2">
    <source>
        <dbReference type="EMBL" id="MFC4988272.1"/>
    </source>
</evidence>
<keyword evidence="1" id="KW-1133">Transmembrane helix</keyword>
<protein>
    <submittedName>
        <fullName evidence="2">DUF456 domain-containing protein</fullName>
    </submittedName>
</protein>
<evidence type="ECO:0000256" key="1">
    <source>
        <dbReference type="SAM" id="Phobius"/>
    </source>
</evidence>
<proteinExistence type="predicted"/>
<keyword evidence="3" id="KW-1185">Reference proteome</keyword>
<feature type="transmembrane region" description="Helical" evidence="1">
    <location>
        <begin position="103"/>
        <end position="122"/>
    </location>
</feature>
<keyword evidence="1" id="KW-0472">Membrane</keyword>
<name>A0ABD5QEX1_9EURY</name>
<feature type="transmembrane region" description="Helical" evidence="1">
    <location>
        <begin position="49"/>
        <end position="69"/>
    </location>
</feature>
<dbReference type="PANTHER" id="PTHR39165:SF1">
    <property type="entry name" value="DUF456 DOMAIN-CONTAINING PROTEIN"/>
    <property type="match status" value="1"/>
</dbReference>
<organism evidence="2 3">
    <name type="scientific">Saliphagus infecundisoli</name>
    <dbReference type="NCBI Taxonomy" id="1849069"/>
    <lineage>
        <taxon>Archaea</taxon>
        <taxon>Methanobacteriati</taxon>
        <taxon>Methanobacteriota</taxon>
        <taxon>Stenosarchaea group</taxon>
        <taxon>Halobacteria</taxon>
        <taxon>Halobacteriales</taxon>
        <taxon>Natrialbaceae</taxon>
        <taxon>Saliphagus</taxon>
    </lineage>
</organism>
<evidence type="ECO:0000313" key="3">
    <source>
        <dbReference type="Proteomes" id="UP001595925"/>
    </source>
</evidence>
<dbReference type="Pfam" id="PF04306">
    <property type="entry name" value="DUF456"/>
    <property type="match status" value="1"/>
</dbReference>
<dbReference type="PANTHER" id="PTHR39165">
    <property type="entry name" value="IG HYPOTHETICAL 17883"/>
    <property type="match status" value="1"/>
</dbReference>
<dbReference type="InterPro" id="IPR007403">
    <property type="entry name" value="DUF456"/>
</dbReference>